<protein>
    <submittedName>
        <fullName evidence="1">Long tail fiber proximal subunit</fullName>
    </submittedName>
</protein>
<evidence type="ECO:0000313" key="1">
    <source>
        <dbReference type="EMBL" id="QFR56192.1"/>
    </source>
</evidence>
<dbReference type="Proteomes" id="UP000326777">
    <property type="component" value="Genome"/>
</dbReference>
<accession>A0A5P8PHK3</accession>
<reference evidence="2" key="1">
    <citation type="submission" date="2019-06" db="EMBL/GenBank/DDBJ databases">
        <title>Complete genome sequence of Serratia marcescens phage Muldoon.</title>
        <authorList>
            <person name="Campbell S."/>
            <person name="Atkinson C."/>
            <person name="Moreland R."/>
            <person name="Liu M."/>
            <person name="Ramsey J."/>
            <person name="Leavitt J."/>
        </authorList>
    </citation>
    <scope>NUCLEOTIDE SEQUENCE [LARGE SCALE GENOMIC DNA]</scope>
</reference>
<proteinExistence type="predicted"/>
<keyword evidence="2" id="KW-1185">Reference proteome</keyword>
<organism evidence="1 2">
    <name type="scientific">Serratia phage Muldoon</name>
    <dbReference type="NCBI Taxonomy" id="2601678"/>
    <lineage>
        <taxon>Viruses</taxon>
        <taxon>Duplodnaviria</taxon>
        <taxon>Heunggongvirae</taxon>
        <taxon>Uroviricota</taxon>
        <taxon>Caudoviricetes</taxon>
        <taxon>Muldoonvirus</taxon>
        <taxon>Muldoonvirus muldoon</taxon>
    </lineage>
</organism>
<evidence type="ECO:0000313" key="2">
    <source>
        <dbReference type="Proteomes" id="UP000326777"/>
    </source>
</evidence>
<gene>
    <name evidence="1" type="ORF">CPT_Muldoon_241</name>
</gene>
<name>A0A5P8PHK3_9CAUD</name>
<sequence length="1295" mass="139564">MADKLKPAFRVTYGLDAATEKVINVGMADKNVGSDGVNVDFFNEYNTLPHYKENRGYDVQHAVIFNNRAWYALENIPKPAGPFNPAKWQSLRVDPTWENTGNVNPVRLRSGQYLEIFTGGGAVTYTLPPSPTKGDTITIKNSGARAGHGEPHVISTEAAPLYNINVYDQLKNNASLTRFVITKNRTTITMIFDGSAWNLQEDQTETNLVRMTQGTESEVNVGDTLMAMTSKGAMSVKLPRNVMDGESIQMYDAEGYMAKYHVTVKPNTGQKIDMSASNLVCRRTGVWTFTWNQAAGSWTTYNTDKRMRVRQIQSSTNAESFDYIMYQNMAGTTLAEVVLPDSVENGDMIIVDCKMMRRGQKLTVKVPDGSPLEICTTKNDQIPRYSEYGVAAGGALPRVKSIDVVAGIGQNYPAVMTFSYMESADGNTRLWYLIDSAPQIERVDAKNRSRVGVAPLATQDEVNKNHEQNPDDESIVTPKTLANMTATVDRRGIAMTVGPAEILETDENKLNADKILTVYRLNQRTALENRKGVAAIATQSEANGSTDDSKIITAKKLNARKATPTQTGIAATVALGGTPGTTRTGAGTGVYNHADEINIVTPKALREYKATETASGAVWLATDDEVRNGTQHAANIPTVVTPVSLGKRIAQETNHGLIAIATQDETNTGTNDTKAVTPKKLNERLATDTMTGLSRFATDSEFAAGTKNSNAVATVNAKGQLSVDPSRIKGYFSDPARWSQDSESGTDISGNFWDGMTYKILKATTVQRGTLRIGTDAEVKNGAINDVVVTPLTLQNKKANTIAWGITRYSTDAEMYGSSEAVAGQITTNLLGLRRAFKNGINDATYNGFAARMGGDVTGIAGVVQLANEDYSTGVVDKVNGTTKFDLSKSKGDGWAITPRGLHLALQNFVPVQGVAYDSDRLGGVVAADWVKRTVAQTITAVHTFAEIPVFSKGATASTGEISAPRIVSRDNYSQSLVIGTTGQDGASGLQIRSKRTGVAGQNDWTIWSHGGQSSDLAPGQFGIGPGDGKSPVLILDSNGSSSFKGDLGVGGKLSVAGNDISLQGRQVVTKIANQNTLEFARNNAVRIGSTNTNSTVIINTDGAEIGKVLHTGNVQSHLDDVYLRQSGGTISNTFIVKGTGVRSDVTTFNKVVSNSTVSSYPNGYFCVEIVDTATANTYPRFAPYPGQDPNQYPADTANTGTLTQVGQDTGRIQYWSRKGSRAVYVRTVAANGTSWNAWGRMYTSDMPPAPDEIGAWKPGEVTDSITVTDYVKIKNLIIRPNPVTKTVDFEWTDN</sequence>
<dbReference type="EMBL" id="MN095771">
    <property type="protein sequence ID" value="QFR56192.1"/>
    <property type="molecule type" value="Genomic_DNA"/>
</dbReference>